<gene>
    <name evidence="1" type="ORF">UFOVP1366_8</name>
</gene>
<organism evidence="1">
    <name type="scientific">uncultured Caudovirales phage</name>
    <dbReference type="NCBI Taxonomy" id="2100421"/>
    <lineage>
        <taxon>Viruses</taxon>
        <taxon>Duplodnaviria</taxon>
        <taxon>Heunggongvirae</taxon>
        <taxon>Uroviricota</taxon>
        <taxon>Caudoviricetes</taxon>
        <taxon>Peduoviridae</taxon>
        <taxon>Maltschvirus</taxon>
        <taxon>Maltschvirus maltsch</taxon>
    </lineage>
</organism>
<protein>
    <submittedName>
        <fullName evidence="1">Uncharacterized protein</fullName>
    </submittedName>
</protein>
<proteinExistence type="predicted"/>
<accession>A0A6J5RYM8</accession>
<dbReference type="EMBL" id="LR797326">
    <property type="protein sequence ID" value="CAB4202222.1"/>
    <property type="molecule type" value="Genomic_DNA"/>
</dbReference>
<reference evidence="1" key="1">
    <citation type="submission" date="2020-05" db="EMBL/GenBank/DDBJ databases">
        <authorList>
            <person name="Chiriac C."/>
            <person name="Salcher M."/>
            <person name="Ghai R."/>
            <person name="Kavagutti S V."/>
        </authorList>
    </citation>
    <scope>NUCLEOTIDE SEQUENCE</scope>
</reference>
<sequence length="69" mass="7647">MIIAHYASKKALAACIGERLRYEETSMFGPEFKADGQFCVSNRPSITGIKGREFFAEVTMVGGYIHKVS</sequence>
<evidence type="ECO:0000313" key="1">
    <source>
        <dbReference type="EMBL" id="CAB4202222.1"/>
    </source>
</evidence>
<name>A0A6J5RYM8_9CAUD</name>